<name>A0A222WLR8_9BACL</name>
<dbReference type="InterPro" id="IPR030678">
    <property type="entry name" value="Peptide/Ni-bd"/>
</dbReference>
<reference evidence="8 9" key="1">
    <citation type="submission" date="2017-03" db="EMBL/GenBank/DDBJ databases">
        <title>Complete genome sequence of Paenibacillus Kribbensis producing bioflocculants.</title>
        <authorList>
            <person name="Lee H.-G."/>
            <person name="Oh H.-M."/>
        </authorList>
    </citation>
    <scope>NUCLEOTIDE SEQUENCE [LARGE SCALE GENOMIC DNA]</scope>
    <source>
        <strain evidence="8 9">AM49</strain>
    </source>
</reference>
<evidence type="ECO:0000256" key="6">
    <source>
        <dbReference type="SAM" id="SignalP"/>
    </source>
</evidence>
<feature type="domain" description="Solute-binding protein family 5" evidence="7">
    <location>
        <begin position="93"/>
        <end position="489"/>
    </location>
</feature>
<evidence type="ECO:0000256" key="4">
    <source>
        <dbReference type="ARBA" id="ARBA00022729"/>
    </source>
</evidence>
<dbReference type="CDD" id="cd08504">
    <property type="entry name" value="PBP2_OppA"/>
    <property type="match status" value="1"/>
</dbReference>
<sequence>MKRKSFLVLLTLVLAVGALLAGCGSAKNDNNGKGAQENASTTPAPADKQILRINLLSEPPTFDPAQAQDSQTNTVLKTLYEGLVRMGPDGKEIPGVAESWKISDDGKTYTFKLRDNAKWSNGDPVKASDFVFAWQRVLDPSTAPAPPYAYQLYYIKNAEGYNLSTSKTFKGTKITDFKDVGVKAVDDHTLQVELVNPTPYFLGLTSFYTFYPVHPSIKGNDKWAVQKDSMITNGPFTLTTWDSGQKIEVTKSENYWGKDQIKLNKITMSLVNSGATELASYRSGQLDYSGLPNGEIPADQIPAVKKELPNEFEAKGIASTYYYLFNVTEKPFNNVKIRKAFAMAIQRQPIVDRVTLGGQLPAFGFVPPGIKGVSQEFRTEHKDDYFKEDITEAKKLLQEGMKEEGVTTLPPVTLLYNSSESHQKIALAVADMWKKNLGVDIKTQNQEWGVFIQNRNKLNYQIARAGWSADYNDPMTFMDMWTTGNGNNNAGYSNPAYDALIQAAKTETDPAKRMEDFAKAEKILVQDDMVMLPIYYYSNVSLTKPNVKDIALDFSGAIDFTRAYITQ</sequence>
<keyword evidence="5" id="KW-0571">Peptide transport</keyword>
<evidence type="ECO:0000256" key="5">
    <source>
        <dbReference type="ARBA" id="ARBA00022856"/>
    </source>
</evidence>
<dbReference type="GO" id="GO:0030288">
    <property type="term" value="C:outer membrane-bounded periplasmic space"/>
    <property type="evidence" value="ECO:0007669"/>
    <property type="project" value="UniProtKB-ARBA"/>
</dbReference>
<dbReference type="SUPFAM" id="SSF53850">
    <property type="entry name" value="Periplasmic binding protein-like II"/>
    <property type="match status" value="1"/>
</dbReference>
<dbReference type="PIRSF" id="PIRSF002741">
    <property type="entry name" value="MppA"/>
    <property type="match status" value="1"/>
</dbReference>
<evidence type="ECO:0000256" key="2">
    <source>
        <dbReference type="ARBA" id="ARBA00005695"/>
    </source>
</evidence>
<comment type="subcellular location">
    <subcellularLocation>
        <location evidence="1">Cell membrane</location>
        <topology evidence="1">Lipid-anchor</topology>
    </subcellularLocation>
</comment>
<dbReference type="Gene3D" id="3.10.105.10">
    <property type="entry name" value="Dipeptide-binding Protein, Domain 3"/>
    <property type="match status" value="1"/>
</dbReference>
<dbReference type="GO" id="GO:0015833">
    <property type="term" value="P:peptide transport"/>
    <property type="evidence" value="ECO:0007669"/>
    <property type="project" value="UniProtKB-KW"/>
</dbReference>
<dbReference type="GO" id="GO:0043190">
    <property type="term" value="C:ATP-binding cassette (ABC) transporter complex"/>
    <property type="evidence" value="ECO:0007669"/>
    <property type="project" value="InterPro"/>
</dbReference>
<dbReference type="RefSeq" id="WP_094154482.1">
    <property type="nucleotide sequence ID" value="NZ_CP020028.1"/>
</dbReference>
<dbReference type="PROSITE" id="PS01040">
    <property type="entry name" value="SBP_BACTERIAL_5"/>
    <property type="match status" value="1"/>
</dbReference>
<comment type="similarity">
    <text evidence="2">Belongs to the bacterial solute-binding protein 5 family.</text>
</comment>
<feature type="signal peptide" evidence="6">
    <location>
        <begin position="1"/>
        <end position="21"/>
    </location>
</feature>
<evidence type="ECO:0000256" key="1">
    <source>
        <dbReference type="ARBA" id="ARBA00004193"/>
    </source>
</evidence>
<dbReference type="PROSITE" id="PS51257">
    <property type="entry name" value="PROKAR_LIPOPROTEIN"/>
    <property type="match status" value="1"/>
</dbReference>
<dbReference type="Pfam" id="PF00496">
    <property type="entry name" value="SBP_bac_5"/>
    <property type="match status" value="1"/>
</dbReference>
<gene>
    <name evidence="8" type="ORF">B4V02_08655</name>
</gene>
<dbReference type="PANTHER" id="PTHR30290">
    <property type="entry name" value="PERIPLASMIC BINDING COMPONENT OF ABC TRANSPORTER"/>
    <property type="match status" value="1"/>
</dbReference>
<dbReference type="OrthoDB" id="9801912at2"/>
<protein>
    <submittedName>
        <fullName evidence="8">Peptide-binding protein</fullName>
    </submittedName>
</protein>
<proteinExistence type="inferred from homology"/>
<accession>A0A222WLR8</accession>
<dbReference type="Proteomes" id="UP000214666">
    <property type="component" value="Chromosome"/>
</dbReference>
<dbReference type="FunFam" id="3.90.76.10:FF:000001">
    <property type="entry name" value="Oligopeptide ABC transporter substrate-binding protein"/>
    <property type="match status" value="1"/>
</dbReference>
<feature type="chain" id="PRO_5039384553" evidence="6">
    <location>
        <begin position="22"/>
        <end position="567"/>
    </location>
</feature>
<evidence type="ECO:0000256" key="3">
    <source>
        <dbReference type="ARBA" id="ARBA00022448"/>
    </source>
</evidence>
<dbReference type="AlphaFoldDB" id="A0A222WLR8"/>
<dbReference type="InterPro" id="IPR000914">
    <property type="entry name" value="SBP_5_dom"/>
</dbReference>
<dbReference type="InterPro" id="IPR039424">
    <property type="entry name" value="SBP_5"/>
</dbReference>
<dbReference type="STRING" id="172713.GCA_001705305_05127"/>
<evidence type="ECO:0000313" key="9">
    <source>
        <dbReference type="Proteomes" id="UP000214666"/>
    </source>
</evidence>
<evidence type="ECO:0000259" key="7">
    <source>
        <dbReference type="Pfam" id="PF00496"/>
    </source>
</evidence>
<keyword evidence="5" id="KW-0653">Protein transport</keyword>
<dbReference type="EMBL" id="CP020028">
    <property type="protein sequence ID" value="ASR46743.1"/>
    <property type="molecule type" value="Genomic_DNA"/>
</dbReference>
<keyword evidence="9" id="KW-1185">Reference proteome</keyword>
<dbReference type="Gene3D" id="3.90.76.10">
    <property type="entry name" value="Dipeptide-binding Protein, Domain 1"/>
    <property type="match status" value="1"/>
</dbReference>
<dbReference type="GO" id="GO:1904680">
    <property type="term" value="F:peptide transmembrane transporter activity"/>
    <property type="evidence" value="ECO:0007669"/>
    <property type="project" value="TreeGrafter"/>
</dbReference>
<dbReference type="KEGG" id="pkb:B4V02_08655"/>
<organism evidence="8 9">
    <name type="scientific">Paenibacillus kribbensis</name>
    <dbReference type="NCBI Taxonomy" id="172713"/>
    <lineage>
        <taxon>Bacteria</taxon>
        <taxon>Bacillati</taxon>
        <taxon>Bacillota</taxon>
        <taxon>Bacilli</taxon>
        <taxon>Bacillales</taxon>
        <taxon>Paenibacillaceae</taxon>
        <taxon>Paenibacillus</taxon>
    </lineage>
</organism>
<keyword evidence="3" id="KW-0813">Transport</keyword>
<evidence type="ECO:0000313" key="8">
    <source>
        <dbReference type="EMBL" id="ASR46743.1"/>
    </source>
</evidence>
<dbReference type="Gene3D" id="3.40.190.10">
    <property type="entry name" value="Periplasmic binding protein-like II"/>
    <property type="match status" value="1"/>
</dbReference>
<keyword evidence="4 6" id="KW-0732">Signal</keyword>
<dbReference type="FunFam" id="3.10.105.10:FF:000001">
    <property type="entry name" value="Oligopeptide ABC transporter, oligopeptide-binding protein"/>
    <property type="match status" value="1"/>
</dbReference>
<dbReference type="PANTHER" id="PTHR30290:SF79">
    <property type="entry name" value="DIPEPTIDE-BINDING PROTEIN DPPE"/>
    <property type="match status" value="1"/>
</dbReference>
<dbReference type="InterPro" id="IPR023765">
    <property type="entry name" value="SBP_5_CS"/>
</dbReference>